<dbReference type="EMBL" id="BAABME010014344">
    <property type="protein sequence ID" value="GAA0187096.1"/>
    <property type="molecule type" value="Genomic_DNA"/>
</dbReference>
<gene>
    <name evidence="1" type="ORF">LIER_34384</name>
</gene>
<evidence type="ECO:0000313" key="1">
    <source>
        <dbReference type="EMBL" id="GAA0187096.1"/>
    </source>
</evidence>
<sequence>MARFYNRRVRNRHFVAGDLVLRMFKASRARNVKNLNPKWEGPYRVTKIVGPGTYILEELSGKKIEHTWHGIHLKKYYV</sequence>
<reference evidence="1 2" key="1">
    <citation type="submission" date="2024-01" db="EMBL/GenBank/DDBJ databases">
        <title>The complete chloroplast genome sequence of Lithospermum erythrorhizon: insights into the phylogenetic relationship among Boraginaceae species and the maternal lineages of purple gromwells.</title>
        <authorList>
            <person name="Okada T."/>
            <person name="Watanabe K."/>
        </authorList>
    </citation>
    <scope>NUCLEOTIDE SEQUENCE [LARGE SCALE GENOMIC DNA]</scope>
</reference>
<protein>
    <submittedName>
        <fullName evidence="1">Uncharacterized protein</fullName>
    </submittedName>
</protein>
<comment type="caution">
    <text evidence="1">The sequence shown here is derived from an EMBL/GenBank/DDBJ whole genome shotgun (WGS) entry which is preliminary data.</text>
</comment>
<keyword evidence="2" id="KW-1185">Reference proteome</keyword>
<dbReference type="AlphaFoldDB" id="A0AAV3S3L7"/>
<organism evidence="1 2">
    <name type="scientific">Lithospermum erythrorhizon</name>
    <name type="common">Purple gromwell</name>
    <name type="synonym">Lithospermum officinale var. erythrorhizon</name>
    <dbReference type="NCBI Taxonomy" id="34254"/>
    <lineage>
        <taxon>Eukaryota</taxon>
        <taxon>Viridiplantae</taxon>
        <taxon>Streptophyta</taxon>
        <taxon>Embryophyta</taxon>
        <taxon>Tracheophyta</taxon>
        <taxon>Spermatophyta</taxon>
        <taxon>Magnoliopsida</taxon>
        <taxon>eudicotyledons</taxon>
        <taxon>Gunneridae</taxon>
        <taxon>Pentapetalae</taxon>
        <taxon>asterids</taxon>
        <taxon>lamiids</taxon>
        <taxon>Boraginales</taxon>
        <taxon>Boraginaceae</taxon>
        <taxon>Boraginoideae</taxon>
        <taxon>Lithospermeae</taxon>
        <taxon>Lithospermum</taxon>
    </lineage>
</organism>
<proteinExistence type="predicted"/>
<dbReference type="Proteomes" id="UP001454036">
    <property type="component" value="Unassembled WGS sequence"/>
</dbReference>
<name>A0AAV3S3L7_LITER</name>
<accession>A0AAV3S3L7</accession>
<evidence type="ECO:0000313" key="2">
    <source>
        <dbReference type="Proteomes" id="UP001454036"/>
    </source>
</evidence>